<protein>
    <submittedName>
        <fullName evidence="2">Uncharacterized protein</fullName>
    </submittedName>
</protein>
<dbReference type="Proteomes" id="UP000694892">
    <property type="component" value="Chromosome 8L"/>
</dbReference>
<dbReference type="AlphaFoldDB" id="A0A974C968"/>
<evidence type="ECO:0000313" key="3">
    <source>
        <dbReference type="Proteomes" id="UP000694892"/>
    </source>
</evidence>
<organism evidence="2 3">
    <name type="scientific">Xenopus laevis</name>
    <name type="common">African clawed frog</name>
    <dbReference type="NCBI Taxonomy" id="8355"/>
    <lineage>
        <taxon>Eukaryota</taxon>
        <taxon>Metazoa</taxon>
        <taxon>Chordata</taxon>
        <taxon>Craniata</taxon>
        <taxon>Vertebrata</taxon>
        <taxon>Euteleostomi</taxon>
        <taxon>Amphibia</taxon>
        <taxon>Batrachia</taxon>
        <taxon>Anura</taxon>
        <taxon>Pipoidea</taxon>
        <taxon>Pipidae</taxon>
        <taxon>Xenopodinae</taxon>
        <taxon>Xenopus</taxon>
        <taxon>Xenopus</taxon>
    </lineage>
</organism>
<reference evidence="3" key="1">
    <citation type="journal article" date="2016" name="Nature">
        <title>Genome evolution in the allotetraploid frog Xenopus laevis.</title>
        <authorList>
            <person name="Session A.M."/>
            <person name="Uno Y."/>
            <person name="Kwon T."/>
            <person name="Chapman J.A."/>
            <person name="Toyoda A."/>
            <person name="Takahashi S."/>
            <person name="Fukui A."/>
            <person name="Hikosaka A."/>
            <person name="Suzuki A."/>
            <person name="Kondo M."/>
            <person name="van Heeringen S.J."/>
            <person name="Quigley I."/>
            <person name="Heinz S."/>
            <person name="Ogino H."/>
            <person name="Ochi H."/>
            <person name="Hellsten U."/>
            <person name="Lyons J.B."/>
            <person name="Simakov O."/>
            <person name="Putnam N."/>
            <person name="Stites J."/>
            <person name="Kuroki Y."/>
            <person name="Tanaka T."/>
            <person name="Michiue T."/>
            <person name="Watanabe M."/>
            <person name="Bogdanovic O."/>
            <person name="Lister R."/>
            <person name="Georgiou G."/>
            <person name="Paranjpe S.S."/>
            <person name="van Kruijsbergen I."/>
            <person name="Shu S."/>
            <person name="Carlson J."/>
            <person name="Kinoshita T."/>
            <person name="Ohta Y."/>
            <person name="Mawaribuchi S."/>
            <person name="Jenkins J."/>
            <person name="Grimwood J."/>
            <person name="Schmutz J."/>
            <person name="Mitros T."/>
            <person name="Mozaffari S.V."/>
            <person name="Suzuki Y."/>
            <person name="Haramoto Y."/>
            <person name="Yamamoto T.S."/>
            <person name="Takagi C."/>
            <person name="Heald R."/>
            <person name="Miller K."/>
            <person name="Haudenschild C."/>
            <person name="Kitzman J."/>
            <person name="Nakayama T."/>
            <person name="Izutsu Y."/>
            <person name="Robert J."/>
            <person name="Fortriede J."/>
            <person name="Burns K."/>
            <person name="Lotay V."/>
            <person name="Karimi K."/>
            <person name="Yasuoka Y."/>
            <person name="Dichmann D.S."/>
            <person name="Flajnik M.F."/>
            <person name="Houston D.W."/>
            <person name="Shendure J."/>
            <person name="DuPasquier L."/>
            <person name="Vize P.D."/>
            <person name="Zorn A.M."/>
            <person name="Ito M."/>
            <person name="Marcotte E.M."/>
            <person name="Wallingford J.B."/>
            <person name="Ito Y."/>
            <person name="Asashima M."/>
            <person name="Ueno N."/>
            <person name="Matsuda Y."/>
            <person name="Veenstra G.J."/>
            <person name="Fujiyama A."/>
            <person name="Harland R.M."/>
            <person name="Taira M."/>
            <person name="Rokhsar D.S."/>
        </authorList>
    </citation>
    <scope>NUCLEOTIDE SEQUENCE [LARGE SCALE GENOMIC DNA]</scope>
    <source>
        <strain evidence="3">J</strain>
    </source>
</reference>
<name>A0A974C968_XENLA</name>
<feature type="transmembrane region" description="Helical" evidence="1">
    <location>
        <begin position="12"/>
        <end position="31"/>
    </location>
</feature>
<proteinExistence type="predicted"/>
<accession>A0A974C968</accession>
<keyword evidence="1" id="KW-0812">Transmembrane</keyword>
<dbReference type="EMBL" id="CM004480">
    <property type="protein sequence ID" value="OCT68637.1"/>
    <property type="molecule type" value="Genomic_DNA"/>
</dbReference>
<feature type="transmembrane region" description="Helical" evidence="1">
    <location>
        <begin position="37"/>
        <end position="57"/>
    </location>
</feature>
<keyword evidence="1" id="KW-1133">Transmembrane helix</keyword>
<sequence>MKEAYNMQVLFIRDILTILTYYFGVHAYSVMSRWLSIKVFLQIHHLFLILWCLLLCLHQRASKELYSFDN</sequence>
<keyword evidence="1" id="KW-0472">Membrane</keyword>
<evidence type="ECO:0000256" key="1">
    <source>
        <dbReference type="SAM" id="Phobius"/>
    </source>
</evidence>
<gene>
    <name evidence="2" type="ORF">XELAEV_18039923mg</name>
</gene>
<evidence type="ECO:0000313" key="2">
    <source>
        <dbReference type="EMBL" id="OCT68637.1"/>
    </source>
</evidence>